<dbReference type="EMBL" id="CP063144">
    <property type="protein sequence ID" value="QOR95004.1"/>
    <property type="molecule type" value="Genomic_DNA"/>
</dbReference>
<dbReference type="GeneID" id="59454484"/>
<evidence type="ECO:0000313" key="3">
    <source>
        <dbReference type="Proteomes" id="UP000593766"/>
    </source>
</evidence>
<organism evidence="2 3">
    <name type="scientific">Thermosphaera chiliense</name>
    <dbReference type="NCBI Taxonomy" id="3402707"/>
    <lineage>
        <taxon>Archaea</taxon>
        <taxon>Thermoproteota</taxon>
        <taxon>Thermoprotei</taxon>
        <taxon>Desulfurococcales</taxon>
        <taxon>Desulfurococcaceae</taxon>
        <taxon>Thermosphaera</taxon>
    </lineage>
</organism>
<name>A0A7M1UV14_9CREN</name>
<dbReference type="SUPFAM" id="SSF51430">
    <property type="entry name" value="NAD(P)-linked oxidoreductase"/>
    <property type="match status" value="1"/>
</dbReference>
<feature type="domain" description="NADP-dependent oxidoreductase" evidence="1">
    <location>
        <begin position="15"/>
        <end position="297"/>
    </location>
</feature>
<dbReference type="Proteomes" id="UP000593766">
    <property type="component" value="Chromosome"/>
</dbReference>
<evidence type="ECO:0000259" key="1">
    <source>
        <dbReference type="Pfam" id="PF00248"/>
    </source>
</evidence>
<reference evidence="2 3" key="1">
    <citation type="submission" date="2020-10" db="EMBL/GenBank/DDBJ databases">
        <title>Complete genome sequence of Thermosphaera aggregans strain 3507.</title>
        <authorList>
            <person name="Zayulina K.S."/>
            <person name="Elcheninov A.G."/>
            <person name="Toshchakov S.V."/>
            <person name="Kublanov I.V."/>
            <person name="Kochetkova T.V."/>
        </authorList>
    </citation>
    <scope>NUCLEOTIDE SEQUENCE [LARGE SCALE GENOMIC DNA]</scope>
    <source>
        <strain evidence="2 3">3507</strain>
    </source>
</reference>
<dbReference type="Pfam" id="PF00248">
    <property type="entry name" value="Aldo_ket_red"/>
    <property type="match status" value="1"/>
</dbReference>
<protein>
    <submittedName>
        <fullName evidence="2">Aldo/keto reductase</fullName>
    </submittedName>
</protein>
<keyword evidence="3" id="KW-1185">Reference proteome</keyword>
<evidence type="ECO:0000313" key="2">
    <source>
        <dbReference type="EMBL" id="QOR95004.1"/>
    </source>
</evidence>
<dbReference type="InterPro" id="IPR036812">
    <property type="entry name" value="NAD(P)_OxRdtase_dom_sf"/>
</dbReference>
<gene>
    <name evidence="2" type="ORF">IMZ38_03660</name>
</gene>
<dbReference type="Gene3D" id="3.20.20.100">
    <property type="entry name" value="NADP-dependent oxidoreductase domain"/>
    <property type="match status" value="1"/>
</dbReference>
<dbReference type="InterPro" id="IPR023210">
    <property type="entry name" value="NADP_OxRdtase_dom"/>
</dbReference>
<dbReference type="OrthoDB" id="7236at2157"/>
<dbReference type="AlphaFoldDB" id="A0A7M1UV14"/>
<dbReference type="RefSeq" id="WP_193436799.1">
    <property type="nucleotide sequence ID" value="NZ_CP063144.1"/>
</dbReference>
<accession>A0A7M1UV14</accession>
<proteinExistence type="predicted"/>
<sequence>MALIELKHAGLKVSRLGLGTWQFSSKLWGTSLSTMQVSLLLSTAMAHGINLIDTAEIYGNGRSERLLGEAVLRLNAREEFVVVTKIAGFRKPAFEEFLKAFKNSHKRLGFKPDIVLHHWPPRKKDEICRVVNALESLVTQGYVTAYGLSNYGLKELEEALSCTKRVEPVANQLQYSLAYRLVENELLDYMRRNNIALLAWSPLAKGALAGLTRAKTFAQRVDSVFKTASEDRELQDPLNQAAVKHGAPKSAVALAWLINKGAIPIVGTTNPARITEYAKALSISLDSEDMELLDKSSEKYVKHWGLIYRQPTPFASMPRRLQRLLVALMRGI</sequence>
<dbReference type="KEGG" id="tcs:IMZ38_03660"/>
<dbReference type="PANTHER" id="PTHR43638">
    <property type="entry name" value="OXIDOREDUCTASE, ALDO/KETO REDUCTASE FAMILY PROTEIN"/>
    <property type="match status" value="1"/>
</dbReference>
<dbReference type="PANTHER" id="PTHR43638:SF3">
    <property type="entry name" value="ALDEHYDE REDUCTASE"/>
    <property type="match status" value="1"/>
</dbReference>